<accession>A0A6L7F0B0</accession>
<evidence type="ECO:0000256" key="1">
    <source>
        <dbReference type="ARBA" id="ARBA00004776"/>
    </source>
</evidence>
<dbReference type="GO" id="GO:0016757">
    <property type="term" value="F:glycosyltransferase activity"/>
    <property type="evidence" value="ECO:0007669"/>
    <property type="project" value="UniProtKB-KW"/>
</dbReference>
<dbReference type="InterPro" id="IPR029044">
    <property type="entry name" value="Nucleotide-diphossugar_trans"/>
</dbReference>
<evidence type="ECO:0000256" key="2">
    <source>
        <dbReference type="ARBA" id="ARBA00006739"/>
    </source>
</evidence>
<evidence type="ECO:0000256" key="4">
    <source>
        <dbReference type="ARBA" id="ARBA00022679"/>
    </source>
</evidence>
<comment type="pathway">
    <text evidence="1">Cell wall biogenesis; cell wall polysaccharide biosynthesis.</text>
</comment>
<gene>
    <name evidence="7" type="ORF">GRQ65_09635</name>
</gene>
<evidence type="ECO:0000256" key="3">
    <source>
        <dbReference type="ARBA" id="ARBA00022676"/>
    </source>
</evidence>
<keyword evidence="5" id="KW-0812">Transmembrane</keyword>
<name>A0A6L7F0B0_9ACTN</name>
<feature type="transmembrane region" description="Helical" evidence="5">
    <location>
        <begin position="242"/>
        <end position="262"/>
    </location>
</feature>
<protein>
    <submittedName>
        <fullName evidence="7">Glycosyltransferase</fullName>
    </submittedName>
</protein>
<dbReference type="CDD" id="cd04186">
    <property type="entry name" value="GT_2_like_c"/>
    <property type="match status" value="1"/>
</dbReference>
<dbReference type="InterPro" id="IPR001173">
    <property type="entry name" value="Glyco_trans_2-like"/>
</dbReference>
<dbReference type="RefSeq" id="WP_160877631.1">
    <property type="nucleotide sequence ID" value="NZ_WUEK01000005.1"/>
</dbReference>
<keyword evidence="8" id="KW-1185">Reference proteome</keyword>
<proteinExistence type="inferred from homology"/>
<organism evidence="7 8">
    <name type="scientific">Nocardioides flavescens</name>
    <dbReference type="NCBI Taxonomy" id="2691959"/>
    <lineage>
        <taxon>Bacteria</taxon>
        <taxon>Bacillati</taxon>
        <taxon>Actinomycetota</taxon>
        <taxon>Actinomycetes</taxon>
        <taxon>Propionibacteriales</taxon>
        <taxon>Nocardioidaceae</taxon>
        <taxon>Nocardioides</taxon>
    </lineage>
</organism>
<evidence type="ECO:0000313" key="7">
    <source>
        <dbReference type="EMBL" id="MXG89811.1"/>
    </source>
</evidence>
<reference evidence="7 8" key="1">
    <citation type="submission" date="2019-12" db="EMBL/GenBank/DDBJ databases">
        <authorList>
            <person name="Kun Z."/>
        </authorList>
    </citation>
    <scope>NUCLEOTIDE SEQUENCE [LARGE SCALE GENOMIC DNA]</scope>
    <source>
        <strain evidence="7 8">YIM 123512</strain>
    </source>
</reference>
<keyword evidence="5" id="KW-0472">Membrane</keyword>
<keyword evidence="5" id="KW-1133">Transmembrane helix</keyword>
<comment type="similarity">
    <text evidence="2">Belongs to the glycosyltransferase 2 family.</text>
</comment>
<dbReference type="AlphaFoldDB" id="A0A6L7F0B0"/>
<dbReference type="Proteomes" id="UP000473325">
    <property type="component" value="Unassembled WGS sequence"/>
</dbReference>
<keyword evidence="4 7" id="KW-0808">Transferase</keyword>
<dbReference type="Gene3D" id="3.90.550.10">
    <property type="entry name" value="Spore Coat Polysaccharide Biosynthesis Protein SpsA, Chain A"/>
    <property type="match status" value="1"/>
</dbReference>
<dbReference type="SUPFAM" id="SSF53448">
    <property type="entry name" value="Nucleotide-diphospho-sugar transferases"/>
    <property type="match status" value="1"/>
</dbReference>
<dbReference type="EMBL" id="WUEK01000005">
    <property type="protein sequence ID" value="MXG89811.1"/>
    <property type="molecule type" value="Genomic_DNA"/>
</dbReference>
<evidence type="ECO:0000259" key="6">
    <source>
        <dbReference type="Pfam" id="PF00535"/>
    </source>
</evidence>
<dbReference type="PANTHER" id="PTHR43179:SF12">
    <property type="entry name" value="GALACTOFURANOSYLTRANSFERASE GLFT2"/>
    <property type="match status" value="1"/>
</dbReference>
<comment type="caution">
    <text evidence="7">The sequence shown here is derived from an EMBL/GenBank/DDBJ whole genome shotgun (WGS) entry which is preliminary data.</text>
</comment>
<dbReference type="Pfam" id="PF00535">
    <property type="entry name" value="Glycos_transf_2"/>
    <property type="match status" value="1"/>
</dbReference>
<evidence type="ECO:0000256" key="5">
    <source>
        <dbReference type="SAM" id="Phobius"/>
    </source>
</evidence>
<evidence type="ECO:0000313" key="8">
    <source>
        <dbReference type="Proteomes" id="UP000473325"/>
    </source>
</evidence>
<dbReference type="PANTHER" id="PTHR43179">
    <property type="entry name" value="RHAMNOSYLTRANSFERASE WBBL"/>
    <property type="match status" value="1"/>
</dbReference>
<feature type="domain" description="Glycosyltransferase 2-like" evidence="6">
    <location>
        <begin position="9"/>
        <end position="172"/>
    </location>
</feature>
<keyword evidence="3" id="KW-0328">Glycosyltransferase</keyword>
<sequence>MSAPFAGTAVILAYGHQPLLPRAVEAVLASRGIDVDVVLVDNGGEDDVVRTLAELPGVEVVRPGSNLGFAAGCNLGAHRARGEHLLFVNGDAVVEPDALARLVAALDDRVALASASVRLLDRPDVMNSAGNPVHFLGISWAGALGEPAADHSTPSDITSISGATAAVRRDDFLAMGGFCETLFTYVEDTDLSLRSWSRGRRAVFVPDAVVHHDYEFSRNPDKFYLLERNRLFMVLTLYPARVLLAVLPVLVAAELALLGLAAKQGWASQKLRGWWWLLRHVPEIRRRRRAEARDRVISDSAFAALLTPTLDPGVDGFALPRGVQFLTTSWWIAARRGLRLVSPRGQALQ</sequence>